<evidence type="ECO:0000256" key="4">
    <source>
        <dbReference type="ARBA" id="ARBA00023315"/>
    </source>
</evidence>
<evidence type="ECO:0000313" key="7">
    <source>
        <dbReference type="EMBL" id="EGV17014.1"/>
    </source>
</evidence>
<evidence type="ECO:0000259" key="6">
    <source>
        <dbReference type="PROSITE" id="PS51186"/>
    </source>
</evidence>
<dbReference type="NCBIfam" id="TIGR01575">
    <property type="entry name" value="rimI"/>
    <property type="match status" value="1"/>
</dbReference>
<feature type="active site" description="Proton acceptor" evidence="5">
    <location>
        <position position="122"/>
    </location>
</feature>
<evidence type="ECO:0000256" key="3">
    <source>
        <dbReference type="ARBA" id="ARBA00022679"/>
    </source>
</evidence>
<organism evidence="7 8">
    <name type="scientific">Thiocapsa marina 5811</name>
    <dbReference type="NCBI Taxonomy" id="768671"/>
    <lineage>
        <taxon>Bacteria</taxon>
        <taxon>Pseudomonadati</taxon>
        <taxon>Pseudomonadota</taxon>
        <taxon>Gammaproteobacteria</taxon>
        <taxon>Chromatiales</taxon>
        <taxon>Chromatiaceae</taxon>
        <taxon>Thiocapsa</taxon>
    </lineage>
</organism>
<comment type="subcellular location">
    <subcellularLocation>
        <location evidence="5">Cytoplasm</location>
    </subcellularLocation>
</comment>
<gene>
    <name evidence="5" type="primary">rimI</name>
    <name evidence="7" type="ORF">ThimaDRAFT_3843</name>
</gene>
<dbReference type="Proteomes" id="UP000005459">
    <property type="component" value="Unassembled WGS sequence"/>
</dbReference>
<evidence type="ECO:0000256" key="5">
    <source>
        <dbReference type="HAMAP-Rule" id="MF_02210"/>
    </source>
</evidence>
<dbReference type="AlphaFoldDB" id="F9UFZ0"/>
<reference evidence="7 8" key="1">
    <citation type="submission" date="2011-06" db="EMBL/GenBank/DDBJ databases">
        <title>The draft genome of Thiocapsa marina 5811.</title>
        <authorList>
            <consortium name="US DOE Joint Genome Institute (JGI-PGF)"/>
            <person name="Lucas S."/>
            <person name="Han J."/>
            <person name="Cheng J.-F."/>
            <person name="Goodwin L."/>
            <person name="Pitluck S."/>
            <person name="Peters L."/>
            <person name="Land M.L."/>
            <person name="Hauser L."/>
            <person name="Vogl K."/>
            <person name="Liu Z."/>
            <person name="Imhoff J."/>
            <person name="Thiel V."/>
            <person name="Frigaard N.-U."/>
            <person name="Bryant D."/>
            <person name="Woyke T.J."/>
        </authorList>
    </citation>
    <scope>NUCLEOTIDE SEQUENCE [LARGE SCALE GENOMIC DNA]</scope>
    <source>
        <strain evidence="7 8">5811</strain>
    </source>
</reference>
<dbReference type="eggNOG" id="COG0456">
    <property type="taxonomic scope" value="Bacteria"/>
</dbReference>
<dbReference type="InterPro" id="IPR006464">
    <property type="entry name" value="AcTrfase_RimI/Ard1"/>
</dbReference>
<evidence type="ECO:0000313" key="8">
    <source>
        <dbReference type="Proteomes" id="UP000005459"/>
    </source>
</evidence>
<evidence type="ECO:0000256" key="1">
    <source>
        <dbReference type="ARBA" id="ARBA00005395"/>
    </source>
</evidence>
<dbReference type="HAMAP" id="MF_02210">
    <property type="entry name" value="RimI"/>
    <property type="match status" value="1"/>
</dbReference>
<sequence>MQEARSTMHSARKESALPLALRLRAMTERDVESVCAADRAAYEYPWTEGIFRDCLRVGYSCWVGEIEGKIVAHAAMAVAVGECHILNLCIHPDWQGRGLGRRLLRHLMTFARTRRADSAFLEVRASNSRARALYASEGFCEIGQRPGYYPATKGREDAVVLARAL</sequence>
<feature type="binding site" evidence="5">
    <location>
        <position position="127"/>
    </location>
    <ligand>
        <name>acetyl-CoA</name>
        <dbReference type="ChEBI" id="CHEBI:57288"/>
    </ligand>
</feature>
<keyword evidence="4 5" id="KW-0012">Acyltransferase</keyword>
<keyword evidence="3 5" id="KW-0808">Transferase</keyword>
<comment type="caution">
    <text evidence="5">Lacks conserved residue(s) required for the propagation of feature annotation.</text>
</comment>
<proteinExistence type="inferred from homology"/>
<keyword evidence="8" id="KW-1185">Reference proteome</keyword>
<dbReference type="InterPro" id="IPR000182">
    <property type="entry name" value="GNAT_dom"/>
</dbReference>
<dbReference type="PANTHER" id="PTHR43420:SF12">
    <property type="entry name" value="N-ACETYLTRANSFERASE DOMAIN-CONTAINING PROTEIN"/>
    <property type="match status" value="1"/>
</dbReference>
<feature type="domain" description="N-acetyltransferase" evidence="6">
    <location>
        <begin position="21"/>
        <end position="165"/>
    </location>
</feature>
<keyword evidence="2 5" id="KW-0963">Cytoplasm</keyword>
<accession>F9UFZ0</accession>
<dbReference type="STRING" id="768671.ThimaDRAFT_3843"/>
<comment type="catalytic activity">
    <reaction evidence="5">
        <text>N-terminal L-alanyl-[ribosomal protein bS18] + acetyl-CoA = N-terminal N(alpha)-acetyl-L-alanyl-[ribosomal protein bS18] + CoA + H(+)</text>
        <dbReference type="Rhea" id="RHEA:43756"/>
        <dbReference type="Rhea" id="RHEA-COMP:10676"/>
        <dbReference type="Rhea" id="RHEA-COMP:10677"/>
        <dbReference type="ChEBI" id="CHEBI:15378"/>
        <dbReference type="ChEBI" id="CHEBI:57287"/>
        <dbReference type="ChEBI" id="CHEBI:57288"/>
        <dbReference type="ChEBI" id="CHEBI:64718"/>
        <dbReference type="ChEBI" id="CHEBI:83683"/>
        <dbReference type="EC" id="2.3.1.266"/>
    </reaction>
</comment>
<dbReference type="GO" id="GO:0005737">
    <property type="term" value="C:cytoplasm"/>
    <property type="evidence" value="ECO:0007669"/>
    <property type="project" value="UniProtKB-SubCell"/>
</dbReference>
<dbReference type="RefSeq" id="WP_007194715.1">
    <property type="nucleotide sequence ID" value="NZ_AFWV01000013.1"/>
</dbReference>
<dbReference type="EC" id="2.3.1.266" evidence="5"/>
<dbReference type="GO" id="GO:0008999">
    <property type="term" value="F:protein-N-terminal-alanine acetyltransferase activity"/>
    <property type="evidence" value="ECO:0007669"/>
    <property type="project" value="UniProtKB-UniRule"/>
</dbReference>
<name>F9UFZ0_9GAMM</name>
<comment type="function">
    <text evidence="5">Acetylates the N-terminal alanine of ribosomal protein bS18.</text>
</comment>
<dbReference type="PANTHER" id="PTHR43420">
    <property type="entry name" value="ACETYLTRANSFERASE"/>
    <property type="match status" value="1"/>
</dbReference>
<dbReference type="Pfam" id="PF00583">
    <property type="entry name" value="Acetyltransf_1"/>
    <property type="match status" value="1"/>
</dbReference>
<evidence type="ECO:0000256" key="2">
    <source>
        <dbReference type="ARBA" id="ARBA00022490"/>
    </source>
</evidence>
<comment type="similarity">
    <text evidence="1 5">Belongs to the acetyltransferase family. RimI subfamily.</text>
</comment>
<dbReference type="InterPro" id="IPR016181">
    <property type="entry name" value="Acyl_CoA_acyltransferase"/>
</dbReference>
<dbReference type="InterPro" id="IPR050680">
    <property type="entry name" value="YpeA/RimI_acetyltransf"/>
</dbReference>
<protein>
    <recommendedName>
        <fullName evidence="5">[Ribosomal protein bS18]-alanine N-acetyltransferase</fullName>
        <ecNumber evidence="5">2.3.1.266</ecNumber>
    </recommendedName>
</protein>
<dbReference type="PROSITE" id="PS51186">
    <property type="entry name" value="GNAT"/>
    <property type="match status" value="1"/>
</dbReference>
<dbReference type="Gene3D" id="3.40.630.30">
    <property type="match status" value="1"/>
</dbReference>
<dbReference type="SUPFAM" id="SSF55729">
    <property type="entry name" value="Acyl-CoA N-acyltransferases (Nat)"/>
    <property type="match status" value="1"/>
</dbReference>
<dbReference type="InterPro" id="IPR043690">
    <property type="entry name" value="RimI"/>
</dbReference>
<feature type="active site" description="Proton donor" evidence="5">
    <location>
        <position position="134"/>
    </location>
</feature>
<dbReference type="EMBL" id="AFWV01000013">
    <property type="protein sequence ID" value="EGV17014.1"/>
    <property type="molecule type" value="Genomic_DNA"/>
</dbReference>